<comment type="similarity">
    <text evidence="6">Belongs to the RnfG family.</text>
</comment>
<dbReference type="Pfam" id="PF04205">
    <property type="entry name" value="FMN_bind"/>
    <property type="match status" value="1"/>
</dbReference>
<keyword evidence="6" id="KW-1278">Translocase</keyword>
<dbReference type="EC" id="7.-.-.-" evidence="6"/>
<sequence precursor="true">MLKSIRHHGLILAVFAAATTGLTAVVYTITKSTINNQLLIQQQKLFDQIIAPEFYDNNLTTECYLVSKNEALGSELPHHLYIARKEGKPIAAIIESIAPDGYSGAIKLLVAADFHGKVLGVRVTEHHETPGLGDKIDIRISNWINYFSGKKIDSEHSPHWAVKKDGGDFDQFTGATITPRVVINATKRAAWFIQSVPQKLSTYPACAN</sequence>
<comment type="function">
    <text evidence="6">Part of a membrane-bound complex that couples electron transfer with translocation of ions across the membrane.</text>
</comment>
<keyword evidence="6" id="KW-0472">Membrane</keyword>
<dbReference type="HAMAP" id="MF_00479">
    <property type="entry name" value="RsxG_RnfG"/>
    <property type="match status" value="1"/>
</dbReference>
<dbReference type="SMART" id="SM00900">
    <property type="entry name" value="FMN_bind"/>
    <property type="match status" value="1"/>
</dbReference>
<name>A0A3B0LZG8_9GAMM</name>
<dbReference type="GO" id="GO:0009055">
    <property type="term" value="F:electron transfer activity"/>
    <property type="evidence" value="ECO:0007669"/>
    <property type="project" value="InterPro"/>
</dbReference>
<evidence type="ECO:0000256" key="6">
    <source>
        <dbReference type="HAMAP-Rule" id="MF_00479"/>
    </source>
</evidence>
<evidence type="ECO:0000259" key="7">
    <source>
        <dbReference type="SMART" id="SM00900"/>
    </source>
</evidence>
<dbReference type="GO" id="GO:0010181">
    <property type="term" value="F:FMN binding"/>
    <property type="evidence" value="ECO:0007669"/>
    <property type="project" value="InterPro"/>
</dbReference>
<dbReference type="AlphaFoldDB" id="A0A3B0LZG8"/>
<evidence type="ECO:0000256" key="1">
    <source>
        <dbReference type="ARBA" id="ARBA00022448"/>
    </source>
</evidence>
<feature type="modified residue" description="FMN phosphoryl threonine" evidence="6">
    <location>
        <position position="176"/>
    </location>
</feature>
<proteinExistence type="inferred from homology"/>
<keyword evidence="1 6" id="KW-0813">Transport</keyword>
<dbReference type="PANTHER" id="PTHR36118:SF1">
    <property type="entry name" value="ION-TRANSLOCATING OXIDOREDUCTASE COMPLEX SUBUNIT G"/>
    <property type="match status" value="1"/>
</dbReference>
<dbReference type="PANTHER" id="PTHR36118">
    <property type="entry name" value="ION-TRANSLOCATING OXIDOREDUCTASE COMPLEX SUBUNIT G"/>
    <property type="match status" value="1"/>
</dbReference>
<keyword evidence="6" id="KW-1133">Transmembrane helix</keyword>
<keyword evidence="2 6" id="KW-0597">Phosphoprotein</keyword>
<dbReference type="NCBIfam" id="TIGR01947">
    <property type="entry name" value="rnfG"/>
    <property type="match status" value="1"/>
</dbReference>
<protein>
    <recommendedName>
        <fullName evidence="6">Ion-translocating oxidoreductase complex subunit G</fullName>
        <ecNumber evidence="6">7.-.-.-</ecNumber>
    </recommendedName>
    <alternativeName>
        <fullName evidence="6">Rnf electron transport complex subunit G</fullName>
    </alternativeName>
</protein>
<dbReference type="EMBL" id="UFQR01000003">
    <property type="protein sequence ID" value="SSW95130.1"/>
    <property type="molecule type" value="Genomic_DNA"/>
</dbReference>
<dbReference type="InterPro" id="IPR007329">
    <property type="entry name" value="FMN-bd"/>
</dbReference>
<evidence type="ECO:0000256" key="3">
    <source>
        <dbReference type="ARBA" id="ARBA00022630"/>
    </source>
</evidence>
<keyword evidence="5 6" id="KW-0249">Electron transport</keyword>
<evidence type="ECO:0000256" key="5">
    <source>
        <dbReference type="ARBA" id="ARBA00022982"/>
    </source>
</evidence>
<dbReference type="PIRSF" id="PIRSF006091">
    <property type="entry name" value="E_trnsport_RnfG"/>
    <property type="match status" value="1"/>
</dbReference>
<evidence type="ECO:0000256" key="4">
    <source>
        <dbReference type="ARBA" id="ARBA00022643"/>
    </source>
</evidence>
<comment type="subcellular location">
    <subcellularLocation>
        <location evidence="6">Cell inner membrane</location>
        <topology evidence="6">Single-pass membrane protein</topology>
    </subcellularLocation>
</comment>
<reference evidence="8" key="1">
    <citation type="submission" date="2018-04" db="EMBL/GenBank/DDBJ databases">
        <authorList>
            <person name="Go L.Y."/>
            <person name="Mitchell J.A."/>
        </authorList>
    </citation>
    <scope>NUCLEOTIDE SEQUENCE</scope>
    <source>
        <strain evidence="8">ARTV</strain>
    </source>
</reference>
<dbReference type="GO" id="GO:0022900">
    <property type="term" value="P:electron transport chain"/>
    <property type="evidence" value="ECO:0007669"/>
    <property type="project" value="UniProtKB-UniRule"/>
</dbReference>
<evidence type="ECO:0000313" key="8">
    <source>
        <dbReference type="EMBL" id="SSW95130.1"/>
    </source>
</evidence>
<dbReference type="InterPro" id="IPR010209">
    <property type="entry name" value="Ion_transpt_RnfG/RsxG"/>
</dbReference>
<organism evidence="8">
    <name type="scientific">Arsenophonus endosymbiont of Trialeurodes vaporariorum</name>
    <dbReference type="NCBI Taxonomy" id="235567"/>
    <lineage>
        <taxon>Bacteria</taxon>
        <taxon>Pseudomonadati</taxon>
        <taxon>Pseudomonadota</taxon>
        <taxon>Gammaproteobacteria</taxon>
        <taxon>Enterobacterales</taxon>
        <taxon>Morganellaceae</taxon>
        <taxon>Arsenophonus</taxon>
    </lineage>
</organism>
<keyword evidence="6" id="KW-1003">Cell membrane</keyword>
<accession>A0A3B0LZG8</accession>
<keyword evidence="6" id="KW-0997">Cell inner membrane</keyword>
<feature type="domain" description="FMN-binding" evidence="7">
    <location>
        <begin position="101"/>
        <end position="193"/>
    </location>
</feature>
<dbReference type="GO" id="GO:0005886">
    <property type="term" value="C:plasma membrane"/>
    <property type="evidence" value="ECO:0007669"/>
    <property type="project" value="UniProtKB-SubCell"/>
</dbReference>
<gene>
    <name evidence="8" type="primary">rsxG</name>
    <name evidence="6" type="synonym">rnfG</name>
    <name evidence="8" type="ORF">ARTV_0871</name>
</gene>
<comment type="cofactor">
    <cofactor evidence="6">
        <name>FMN</name>
        <dbReference type="ChEBI" id="CHEBI:58210"/>
    </cofactor>
</comment>
<keyword evidence="4 6" id="KW-0288">FMN</keyword>
<keyword evidence="3 6" id="KW-0285">Flavoprotein</keyword>
<comment type="subunit">
    <text evidence="6">The complex is composed of six subunits: RnfA, RnfB, RnfC, RnfD, RnfE and RnfG.</text>
</comment>
<evidence type="ECO:0000256" key="2">
    <source>
        <dbReference type="ARBA" id="ARBA00022553"/>
    </source>
</evidence>
<keyword evidence="6" id="KW-0812">Transmembrane</keyword>
<dbReference type="NCBIfam" id="NF002519">
    <property type="entry name" value="PRK01908.1"/>
    <property type="match status" value="1"/>
</dbReference>